<name>A0A545UJ99_9GAMM</name>
<protein>
    <recommendedName>
        <fullName evidence="2">Thiol:disulfide interchange protein</fullName>
    </recommendedName>
</protein>
<dbReference type="CDD" id="cd03019">
    <property type="entry name" value="DsbA_DsbA"/>
    <property type="match status" value="1"/>
</dbReference>
<dbReference type="OrthoDB" id="9784896at2"/>
<dbReference type="AlphaFoldDB" id="A0A545UJ99"/>
<dbReference type="GO" id="GO:0042597">
    <property type="term" value="C:periplasmic space"/>
    <property type="evidence" value="ECO:0007669"/>
    <property type="project" value="UniProtKB-SubCell"/>
</dbReference>
<dbReference type="PANTHER" id="PTHR35891:SF2">
    <property type="entry name" value="THIOL:DISULFIDE INTERCHANGE PROTEIN DSBA"/>
    <property type="match status" value="1"/>
</dbReference>
<sequence>MKKYYLLFTMLILSVLQSASAKGNFEKGKDYQVTGPNVNSEPMVEEFFNYACSACYSIEGFMTEIKSDYPNLKVKPVPIELRPSWKIYVKAYFLGEKLGVLDQSHSQIFHRIHVEKKPFRGEKDMKEFFIALGVSEKKYDEVNNSFWLKNKVKQSKLYAQHHRVGVSPTLLVNQRYKLNNQNLGSYQRIKEAIKEFSGS</sequence>
<comment type="caution">
    <text evidence="5">The sequence shown here is derived from an EMBL/GenBank/DDBJ whole genome shotgun (WGS) entry which is preliminary data.</text>
</comment>
<dbReference type="PANTHER" id="PTHR35891">
    <property type="entry name" value="THIOL:DISULFIDE INTERCHANGE PROTEIN DSBA"/>
    <property type="match status" value="1"/>
</dbReference>
<feature type="disulfide bond" description="Redox-active" evidence="3">
    <location>
        <begin position="52"/>
        <end position="55"/>
    </location>
</feature>
<dbReference type="Proteomes" id="UP000315439">
    <property type="component" value="Unassembled WGS sequence"/>
</dbReference>
<gene>
    <name evidence="5" type="ORF">FLL46_01120</name>
</gene>
<evidence type="ECO:0000256" key="3">
    <source>
        <dbReference type="PIRSR" id="PIRSR001488-1"/>
    </source>
</evidence>
<comment type="similarity">
    <text evidence="2">Belongs to the thioredoxin family.</text>
</comment>
<accession>A0A545UJ99</accession>
<keyword evidence="6" id="KW-1185">Reference proteome</keyword>
<evidence type="ECO:0000313" key="6">
    <source>
        <dbReference type="Proteomes" id="UP000315439"/>
    </source>
</evidence>
<feature type="chain" id="PRO_5022103326" description="Thiol:disulfide interchange protein" evidence="4">
    <location>
        <begin position="22"/>
        <end position="199"/>
    </location>
</feature>
<evidence type="ECO:0000256" key="4">
    <source>
        <dbReference type="SAM" id="SignalP"/>
    </source>
</evidence>
<dbReference type="InterPro" id="IPR050824">
    <property type="entry name" value="Thiol_disulfide_DsbA"/>
</dbReference>
<keyword evidence="1 4" id="KW-0732">Signal</keyword>
<evidence type="ECO:0000256" key="1">
    <source>
        <dbReference type="ARBA" id="ARBA00022729"/>
    </source>
</evidence>
<dbReference type="SUPFAM" id="SSF52833">
    <property type="entry name" value="Thioredoxin-like"/>
    <property type="match status" value="1"/>
</dbReference>
<dbReference type="InterPro" id="IPR023205">
    <property type="entry name" value="DsbA/DsbL"/>
</dbReference>
<feature type="signal peptide" evidence="4">
    <location>
        <begin position="1"/>
        <end position="21"/>
    </location>
</feature>
<evidence type="ECO:0000256" key="2">
    <source>
        <dbReference type="PIRNR" id="PIRNR001488"/>
    </source>
</evidence>
<dbReference type="PIRSF" id="PIRSF001488">
    <property type="entry name" value="Tdi_protein"/>
    <property type="match status" value="1"/>
</dbReference>
<dbReference type="InterPro" id="IPR036249">
    <property type="entry name" value="Thioredoxin-like_sf"/>
</dbReference>
<reference evidence="5 6" key="1">
    <citation type="submission" date="2019-07" db="EMBL/GenBank/DDBJ databases">
        <title>Draft genome for Aliikangiella sp. M105.</title>
        <authorList>
            <person name="Wang G."/>
        </authorList>
    </citation>
    <scope>NUCLEOTIDE SEQUENCE [LARGE SCALE GENOMIC DNA]</scope>
    <source>
        <strain evidence="5 6">M105</strain>
    </source>
</reference>
<proteinExistence type="inferred from homology"/>
<evidence type="ECO:0000313" key="5">
    <source>
        <dbReference type="EMBL" id="TQV89513.1"/>
    </source>
</evidence>
<keyword evidence="2" id="KW-0574">Periplasm</keyword>
<keyword evidence="2" id="KW-1015">Disulfide bond</keyword>
<comment type="subcellular location">
    <subcellularLocation>
        <location evidence="2">Periplasm</location>
    </subcellularLocation>
</comment>
<dbReference type="EMBL" id="VIKS01000001">
    <property type="protein sequence ID" value="TQV89513.1"/>
    <property type="molecule type" value="Genomic_DNA"/>
</dbReference>
<dbReference type="RefSeq" id="WP_142891577.1">
    <property type="nucleotide sequence ID" value="NZ_ML660160.1"/>
</dbReference>
<dbReference type="Gene3D" id="3.40.30.10">
    <property type="entry name" value="Glutaredoxin"/>
    <property type="match status" value="1"/>
</dbReference>
<organism evidence="5 6">
    <name type="scientific">Aliikangiella coralliicola</name>
    <dbReference type="NCBI Taxonomy" id="2592383"/>
    <lineage>
        <taxon>Bacteria</taxon>
        <taxon>Pseudomonadati</taxon>
        <taxon>Pseudomonadota</taxon>
        <taxon>Gammaproteobacteria</taxon>
        <taxon>Oceanospirillales</taxon>
        <taxon>Pleioneaceae</taxon>
        <taxon>Aliikangiella</taxon>
    </lineage>
</organism>